<evidence type="ECO:0000313" key="3">
    <source>
        <dbReference type="Proteomes" id="UP000033774"/>
    </source>
</evidence>
<protein>
    <submittedName>
        <fullName evidence="2">Uncharacterized protein</fullName>
    </submittedName>
</protein>
<accession>A0A0F3IV00</accession>
<dbReference type="PATRIC" id="fig|552518.3.peg.87"/>
<dbReference type="AlphaFoldDB" id="A0A0F3IV00"/>
<proteinExistence type="predicted"/>
<evidence type="ECO:0000256" key="1">
    <source>
        <dbReference type="SAM" id="MobiDB-lite"/>
    </source>
</evidence>
<dbReference type="EMBL" id="LAJY01000104">
    <property type="protein sequence ID" value="KJV10378.1"/>
    <property type="molecule type" value="Genomic_DNA"/>
</dbReference>
<evidence type="ECO:0000313" key="2">
    <source>
        <dbReference type="EMBL" id="KJV10378.1"/>
    </source>
</evidence>
<organism evidence="2 3">
    <name type="scientific">Elstera litoralis</name>
    <dbReference type="NCBI Taxonomy" id="552518"/>
    <lineage>
        <taxon>Bacteria</taxon>
        <taxon>Pseudomonadati</taxon>
        <taxon>Pseudomonadota</taxon>
        <taxon>Alphaproteobacteria</taxon>
        <taxon>Rhodospirillales</taxon>
        <taxon>Rhodospirillaceae</taxon>
        <taxon>Elstera</taxon>
    </lineage>
</organism>
<feature type="region of interest" description="Disordered" evidence="1">
    <location>
        <begin position="183"/>
        <end position="206"/>
    </location>
</feature>
<dbReference type="Proteomes" id="UP000033774">
    <property type="component" value="Unassembled WGS sequence"/>
</dbReference>
<comment type="caution">
    <text evidence="2">The sequence shown here is derived from an EMBL/GenBank/DDBJ whole genome shotgun (WGS) entry which is preliminary data.</text>
</comment>
<name>A0A0F3IV00_9PROT</name>
<keyword evidence="3" id="KW-1185">Reference proteome</keyword>
<dbReference type="OrthoDB" id="7182023at2"/>
<sequence>MNYSGLAKIIPFVPRAQVRVGPPWSTAELGELFRVAHVLRQSGMMVETDMGLSDEGDPWFVFYNSQTEDVIAHFARINGEIMVHGLSANGLVSGVDLSDVIRRLKPVQAMESQQKSQAERSVVFHPFMLLVAFVAASFLATEESQAASGPLKAGEAGDHRAADATKIKADWIDRAMTLLNSKGKDRADAGASDAPGSRKMSAGETTTQHSMALAMLAAAITQANQIDNAEFTADAIDLAVETKNAALPHQLVADDVSPQGDAAVGSDGVQGNAAPVPTVVSAHNADQPGADYNPNAGAAGTATLSGNLESASGLPLLTASVSVATPVASELSSAAAFGASLLSQEHLVPETASFGTAPATAGAVTTIVGKATVSTLAASAIVSTGPTSFDLTLDGGTLQFHQSLVDIRLLELVAGQGNTQELGGKGGAVSAAAVAILVEGQNGKTLTLTDAHESVLIEKGNIQIKNFTFGVDQLILQDPSLMAHTPEVLFSYTGDIIIRFNETTRVTLIGVFQASEMVMGVASVEAV</sequence>
<reference evidence="2 3" key="1">
    <citation type="submission" date="2015-03" db="EMBL/GenBank/DDBJ databases">
        <title>Draft genome sequence of Elstera litoralis.</title>
        <authorList>
            <person name="Rahalkar M.C."/>
            <person name="Dhakephalkar P.K."/>
            <person name="Pore S.D."/>
            <person name="Arora P."/>
            <person name="Kapse N.G."/>
            <person name="Pandit P.S."/>
        </authorList>
    </citation>
    <scope>NUCLEOTIDE SEQUENCE [LARGE SCALE GENOMIC DNA]</scope>
    <source>
        <strain evidence="2 3">Dia-1</strain>
    </source>
</reference>
<dbReference type="RefSeq" id="WP_045774943.1">
    <property type="nucleotide sequence ID" value="NZ_LAJY01000104.1"/>
</dbReference>
<gene>
    <name evidence="2" type="ORF">VZ95_05310</name>
</gene>